<keyword evidence="3" id="KW-1185">Reference proteome</keyword>
<sequence>MFTELGPGVVDAYDLDDAGRTEPAGSPVVELDTGGLASEKLSNREER</sequence>
<reference evidence="2 3" key="1">
    <citation type="submission" date="2024-10" db="EMBL/GenBank/DDBJ databases">
        <title>The Natural Products Discovery Center: Release of the First 8490 Sequenced Strains for Exploring Actinobacteria Biosynthetic Diversity.</title>
        <authorList>
            <person name="Kalkreuter E."/>
            <person name="Kautsar S.A."/>
            <person name="Yang D."/>
            <person name="Bader C.D."/>
            <person name="Teijaro C.N."/>
            <person name="Fluegel L."/>
            <person name="Davis C.M."/>
            <person name="Simpson J.R."/>
            <person name="Lauterbach L."/>
            <person name="Steele A.D."/>
            <person name="Gui C."/>
            <person name="Meng S."/>
            <person name="Li G."/>
            <person name="Viehrig K."/>
            <person name="Ye F."/>
            <person name="Su P."/>
            <person name="Kiefer A.F."/>
            <person name="Nichols A."/>
            <person name="Cepeda A.J."/>
            <person name="Yan W."/>
            <person name="Fan B."/>
            <person name="Jiang Y."/>
            <person name="Adhikari A."/>
            <person name="Zheng C.-J."/>
            <person name="Schuster L."/>
            <person name="Cowan T.M."/>
            <person name="Smanski M.J."/>
            <person name="Chevrette M.G."/>
            <person name="De Carvalho L.P.S."/>
            <person name="Shen B."/>
        </authorList>
    </citation>
    <scope>NUCLEOTIDE SEQUENCE [LARGE SCALE GENOMIC DNA]</scope>
    <source>
        <strain evidence="2 3">NPDC004045</strain>
    </source>
</reference>
<dbReference type="RefSeq" id="WP_387701043.1">
    <property type="nucleotide sequence ID" value="NZ_JBIAMX010000009.1"/>
</dbReference>
<comment type="caution">
    <text evidence="2">The sequence shown here is derived from an EMBL/GenBank/DDBJ whole genome shotgun (WGS) entry which is preliminary data.</text>
</comment>
<gene>
    <name evidence="2" type="ORF">ACFYTF_16885</name>
</gene>
<evidence type="ECO:0000256" key="1">
    <source>
        <dbReference type="SAM" id="MobiDB-lite"/>
    </source>
</evidence>
<organism evidence="2 3">
    <name type="scientific">Nocardia thailandica</name>
    <dbReference type="NCBI Taxonomy" id="257275"/>
    <lineage>
        <taxon>Bacteria</taxon>
        <taxon>Bacillati</taxon>
        <taxon>Actinomycetota</taxon>
        <taxon>Actinomycetes</taxon>
        <taxon>Mycobacteriales</taxon>
        <taxon>Nocardiaceae</taxon>
        <taxon>Nocardia</taxon>
    </lineage>
</organism>
<evidence type="ECO:0000313" key="2">
    <source>
        <dbReference type="EMBL" id="MFF0544507.1"/>
    </source>
</evidence>
<dbReference type="EMBL" id="JBIAMX010000009">
    <property type="protein sequence ID" value="MFF0544507.1"/>
    <property type="molecule type" value="Genomic_DNA"/>
</dbReference>
<accession>A0ABW6PQ17</accession>
<evidence type="ECO:0000313" key="3">
    <source>
        <dbReference type="Proteomes" id="UP001601444"/>
    </source>
</evidence>
<proteinExistence type="predicted"/>
<dbReference type="Proteomes" id="UP001601444">
    <property type="component" value="Unassembled WGS sequence"/>
</dbReference>
<name>A0ABW6PQ17_9NOCA</name>
<protein>
    <submittedName>
        <fullName evidence="2">Uncharacterized protein</fullName>
    </submittedName>
</protein>
<feature type="region of interest" description="Disordered" evidence="1">
    <location>
        <begin position="1"/>
        <end position="47"/>
    </location>
</feature>